<keyword evidence="4" id="KW-0472">Membrane</keyword>
<evidence type="ECO:0000256" key="3">
    <source>
        <dbReference type="ARBA" id="ARBA00022729"/>
    </source>
</evidence>
<evidence type="ECO:0000313" key="7">
    <source>
        <dbReference type="EMBL" id="PSW13603.1"/>
    </source>
</evidence>
<evidence type="ECO:0000256" key="1">
    <source>
        <dbReference type="ARBA" id="ARBA00004442"/>
    </source>
</evidence>
<reference evidence="7 8" key="1">
    <citation type="submission" date="2018-03" db="EMBL/GenBank/DDBJ databases">
        <title>Whole genome sequencing of Histamine producing bacteria.</title>
        <authorList>
            <person name="Butler K."/>
        </authorList>
    </citation>
    <scope>NUCLEOTIDE SEQUENCE [LARGE SCALE GENOMIC DNA]</scope>
    <source>
        <strain evidence="7 8">DSM 19138</strain>
    </source>
</reference>
<comment type="caution">
    <text evidence="7">The sequence shown here is derived from an EMBL/GenBank/DDBJ whole genome shotgun (WGS) entry which is preliminary data.</text>
</comment>
<keyword evidence="3 6" id="KW-0732">Signal</keyword>
<sequence>MHNSAVLLIAGFGVLVSSAAANSQEIFQPQEKYKHYTFLGAGAAIGESVFSSDGSEFSVKPYIFHQSDYGFIDGSLANLALTPWFGLSGNIRLSEVSDDFTDIPSGIENRDSSGELGLTLGTVGARLTYLHDVTDKHNGYELQLHLGRAFDTPLDKLTIAPYVELNYRDDKLSQHIYSVSANEASASGLSAFEADDTWVYKGGFTALYDISRHILGVSKLELEYHDSNSPLVQNDLGWKFSVGAAYRF</sequence>
<name>A0A2T3NGA2_9GAMM</name>
<proteinExistence type="inferred from homology"/>
<dbReference type="RefSeq" id="WP_107298425.1">
    <property type="nucleotide sequence ID" value="NZ_PYMB01000003.1"/>
</dbReference>
<comment type="subcellular location">
    <subcellularLocation>
        <location evidence="1">Cell outer membrane</location>
    </subcellularLocation>
</comment>
<organism evidence="7 8">
    <name type="scientific">Photobacterium rosenbergii</name>
    <dbReference type="NCBI Taxonomy" id="294936"/>
    <lineage>
        <taxon>Bacteria</taxon>
        <taxon>Pseudomonadati</taxon>
        <taxon>Pseudomonadota</taxon>
        <taxon>Gammaproteobacteria</taxon>
        <taxon>Vibrionales</taxon>
        <taxon>Vibrionaceae</taxon>
        <taxon>Photobacterium</taxon>
    </lineage>
</organism>
<feature type="chain" id="PRO_5015505826" description="MipA/OmpV family protein" evidence="6">
    <location>
        <begin position="24"/>
        <end position="248"/>
    </location>
</feature>
<evidence type="ECO:0000256" key="2">
    <source>
        <dbReference type="ARBA" id="ARBA00005722"/>
    </source>
</evidence>
<evidence type="ECO:0000313" key="8">
    <source>
        <dbReference type="Proteomes" id="UP000241346"/>
    </source>
</evidence>
<dbReference type="Proteomes" id="UP000241346">
    <property type="component" value="Unassembled WGS sequence"/>
</dbReference>
<dbReference type="PANTHER" id="PTHR38776:SF1">
    <property type="entry name" value="MLTA-INTERACTING PROTEIN-RELATED"/>
    <property type="match status" value="1"/>
</dbReference>
<dbReference type="PANTHER" id="PTHR38776">
    <property type="entry name" value="MLTA-INTERACTING PROTEIN-RELATED"/>
    <property type="match status" value="1"/>
</dbReference>
<keyword evidence="5" id="KW-0998">Cell outer membrane</keyword>
<evidence type="ECO:0008006" key="9">
    <source>
        <dbReference type="Google" id="ProtNLM"/>
    </source>
</evidence>
<dbReference type="GO" id="GO:0009279">
    <property type="term" value="C:cell outer membrane"/>
    <property type="evidence" value="ECO:0007669"/>
    <property type="project" value="UniProtKB-SubCell"/>
</dbReference>
<dbReference type="AlphaFoldDB" id="A0A2T3NGA2"/>
<evidence type="ECO:0000256" key="5">
    <source>
        <dbReference type="ARBA" id="ARBA00023237"/>
    </source>
</evidence>
<accession>A0A2T3NGA2</accession>
<dbReference type="InterPro" id="IPR010583">
    <property type="entry name" value="MipA"/>
</dbReference>
<dbReference type="EMBL" id="PYMB01000003">
    <property type="protein sequence ID" value="PSW13603.1"/>
    <property type="molecule type" value="Genomic_DNA"/>
</dbReference>
<feature type="signal peptide" evidence="6">
    <location>
        <begin position="1"/>
        <end position="23"/>
    </location>
</feature>
<comment type="similarity">
    <text evidence="2">Belongs to the MipA/OmpV family.</text>
</comment>
<dbReference type="OrthoDB" id="5295915at2"/>
<evidence type="ECO:0000256" key="6">
    <source>
        <dbReference type="SAM" id="SignalP"/>
    </source>
</evidence>
<gene>
    <name evidence="7" type="ORF">C9J01_12335</name>
</gene>
<dbReference type="Pfam" id="PF06629">
    <property type="entry name" value="MipA"/>
    <property type="match status" value="1"/>
</dbReference>
<protein>
    <recommendedName>
        <fullName evidence="9">MipA/OmpV family protein</fullName>
    </recommendedName>
</protein>
<evidence type="ECO:0000256" key="4">
    <source>
        <dbReference type="ARBA" id="ARBA00023136"/>
    </source>
</evidence>